<dbReference type="PANTHER" id="PTHR35936">
    <property type="entry name" value="MEMBRANE-BOUND LYTIC MUREIN TRANSGLYCOSYLASE F"/>
    <property type="match status" value="1"/>
</dbReference>
<evidence type="ECO:0000313" key="5">
    <source>
        <dbReference type="EMBL" id="OAI22482.1"/>
    </source>
</evidence>
<dbReference type="SUPFAM" id="SSF53850">
    <property type="entry name" value="Periplasmic binding protein-like II"/>
    <property type="match status" value="1"/>
</dbReference>
<evidence type="ECO:0000256" key="1">
    <source>
        <dbReference type="ARBA" id="ARBA00010333"/>
    </source>
</evidence>
<reference evidence="6" key="1">
    <citation type="submission" date="2016-03" db="EMBL/GenBank/DDBJ databases">
        <authorList>
            <person name="Heylen K."/>
            <person name="De Vos P."/>
            <person name="Vekeman B."/>
        </authorList>
    </citation>
    <scope>NUCLEOTIDE SEQUENCE [LARGE SCALE GENOMIC DNA]</scope>
    <source>
        <strain evidence="6">R-45383</strain>
    </source>
</reference>
<evidence type="ECO:0000313" key="6">
    <source>
        <dbReference type="Proteomes" id="UP000077628"/>
    </source>
</evidence>
<dbReference type="AlphaFoldDB" id="A0A177NXB5"/>
<comment type="similarity">
    <text evidence="1">Belongs to the bacterial solute-binding protein 3 family.</text>
</comment>
<dbReference type="Gene3D" id="3.40.190.10">
    <property type="entry name" value="Periplasmic binding protein-like II"/>
    <property type="match status" value="2"/>
</dbReference>
<protein>
    <recommendedName>
        <fullName evidence="4">Solute-binding protein family 3/N-terminal domain-containing protein</fullName>
    </recommendedName>
</protein>
<dbReference type="InterPro" id="IPR001638">
    <property type="entry name" value="Solute-binding_3/MltF_N"/>
</dbReference>
<dbReference type="Proteomes" id="UP000077628">
    <property type="component" value="Unassembled WGS sequence"/>
</dbReference>
<keyword evidence="2 3" id="KW-0732">Signal</keyword>
<dbReference type="NCBIfam" id="TIGR03871">
    <property type="entry name" value="ABC_peri_MoxJ_2"/>
    <property type="match status" value="1"/>
</dbReference>
<feature type="domain" description="Solute-binding protein family 3/N-terminal" evidence="4">
    <location>
        <begin position="29"/>
        <end position="267"/>
    </location>
</feature>
<gene>
    <name evidence="5" type="ORF">A1355_01940</name>
</gene>
<dbReference type="Pfam" id="PF00497">
    <property type="entry name" value="SBP_bac_3"/>
    <property type="match status" value="1"/>
</dbReference>
<dbReference type="STRING" id="702114.A1355_01940"/>
<evidence type="ECO:0000256" key="3">
    <source>
        <dbReference type="SAM" id="SignalP"/>
    </source>
</evidence>
<dbReference type="InterPro" id="IPR022448">
    <property type="entry name" value="Quinoprotein_dehydrogenase"/>
</dbReference>
<dbReference type="EMBL" id="LUUK01000078">
    <property type="protein sequence ID" value="OAI22482.1"/>
    <property type="molecule type" value="Genomic_DNA"/>
</dbReference>
<dbReference type="PANTHER" id="PTHR35936:SF17">
    <property type="entry name" value="ARGININE-BINDING EXTRACELLULAR PROTEIN ARTP"/>
    <property type="match status" value="1"/>
</dbReference>
<sequence>MHPPSSRNAAIALLTALFSLAAPASAETELRVCADPDNLPFSNRNQEGFENKIAALLADDLQAKLSFYWQKQRQGFIRETLGAGHCDVVMGVPHGYERVRATPPYYRSGYAFVTPAGRHLDISSFDDPRLRDLKIGLHAIGNDGANSPPAHALASRGIVENIVGYSMWGEESQANPQGEIVSAVANGEIDLAVVWGPIAGYFAKPYGNAIQVAPVPADSASPEMPFAFDIALGVRKDDQALADRLAASLTRKRPEIQAILAAYRVPIIQPIVGSTPSATDSVAANH</sequence>
<feature type="signal peptide" evidence="3">
    <location>
        <begin position="1"/>
        <end position="26"/>
    </location>
</feature>
<proteinExistence type="inferred from homology"/>
<evidence type="ECO:0000256" key="2">
    <source>
        <dbReference type="ARBA" id="ARBA00022729"/>
    </source>
</evidence>
<dbReference type="SMART" id="SM00062">
    <property type="entry name" value="PBPb"/>
    <property type="match status" value="1"/>
</dbReference>
<dbReference type="RefSeq" id="WP_064026498.1">
    <property type="nucleotide sequence ID" value="NZ_LUUK01000078.1"/>
</dbReference>
<evidence type="ECO:0000259" key="4">
    <source>
        <dbReference type="SMART" id="SM00062"/>
    </source>
</evidence>
<accession>A0A177NXB5</accession>
<keyword evidence="6" id="KW-1185">Reference proteome</keyword>
<feature type="chain" id="PRO_5008069657" description="Solute-binding protein family 3/N-terminal domain-containing protein" evidence="3">
    <location>
        <begin position="27"/>
        <end position="286"/>
    </location>
</feature>
<name>A0A177NXB5_9GAMM</name>
<organism evidence="5 6">
    <name type="scientific">Methylomonas koyamae</name>
    <dbReference type="NCBI Taxonomy" id="702114"/>
    <lineage>
        <taxon>Bacteria</taxon>
        <taxon>Pseudomonadati</taxon>
        <taxon>Pseudomonadota</taxon>
        <taxon>Gammaproteobacteria</taxon>
        <taxon>Methylococcales</taxon>
        <taxon>Methylococcaceae</taxon>
        <taxon>Methylomonas</taxon>
    </lineage>
</organism>
<comment type="caution">
    <text evidence="5">The sequence shown here is derived from an EMBL/GenBank/DDBJ whole genome shotgun (WGS) entry which is preliminary data.</text>
</comment>
<dbReference type="OrthoDB" id="176845at2"/>